<evidence type="ECO:0000313" key="1">
    <source>
        <dbReference type="EMBL" id="VDP14733.1"/>
    </source>
</evidence>
<protein>
    <submittedName>
        <fullName evidence="1 3">Uncharacterized protein</fullName>
    </submittedName>
</protein>
<dbReference type="EMBL" id="UZAM01011082">
    <property type="protein sequence ID" value="VDP14733.1"/>
    <property type="molecule type" value="Genomic_DNA"/>
</dbReference>
<dbReference type="Proteomes" id="UP000270296">
    <property type="component" value="Unassembled WGS sequence"/>
</dbReference>
<organism evidence="3">
    <name type="scientific">Soboliphyme baturini</name>
    <dbReference type="NCBI Taxonomy" id="241478"/>
    <lineage>
        <taxon>Eukaryota</taxon>
        <taxon>Metazoa</taxon>
        <taxon>Ecdysozoa</taxon>
        <taxon>Nematoda</taxon>
        <taxon>Enoplea</taxon>
        <taxon>Dorylaimia</taxon>
        <taxon>Dioctophymatida</taxon>
        <taxon>Dioctophymatoidea</taxon>
        <taxon>Soboliphymatidae</taxon>
        <taxon>Soboliphyme</taxon>
    </lineage>
</organism>
<gene>
    <name evidence="1" type="ORF">SBAD_LOCUS7925</name>
</gene>
<accession>A0A183IWC8</accession>
<evidence type="ECO:0000313" key="2">
    <source>
        <dbReference type="Proteomes" id="UP000270296"/>
    </source>
</evidence>
<name>A0A183IWC8_9BILA</name>
<evidence type="ECO:0000313" key="3">
    <source>
        <dbReference type="WBParaSite" id="SBAD_0000821901-mRNA-1"/>
    </source>
</evidence>
<reference evidence="1 2" key="2">
    <citation type="submission" date="2018-11" db="EMBL/GenBank/DDBJ databases">
        <authorList>
            <consortium name="Pathogen Informatics"/>
        </authorList>
    </citation>
    <scope>NUCLEOTIDE SEQUENCE [LARGE SCALE GENOMIC DNA]</scope>
</reference>
<reference evidence="3" key="1">
    <citation type="submission" date="2016-06" db="UniProtKB">
        <authorList>
            <consortium name="WormBaseParasite"/>
        </authorList>
    </citation>
    <scope>IDENTIFICATION</scope>
</reference>
<sequence>MTIVVLPSGHSPVNPSVGTTGVTLQVDSIRSHRSETGSLWRHFFGRRHRRSVDRRSFDDDVNVQKGACTVFCVPSLILRQVAGSECKPSSPPSPPPLTTHVVFAAGFPSLTSRCWLSVNISTYHATLVRAEPCAQA</sequence>
<keyword evidence="2" id="KW-1185">Reference proteome</keyword>
<dbReference type="WBParaSite" id="SBAD_0000821901-mRNA-1">
    <property type="protein sequence ID" value="SBAD_0000821901-mRNA-1"/>
    <property type="gene ID" value="SBAD_0000821901"/>
</dbReference>
<proteinExistence type="predicted"/>
<dbReference type="AlphaFoldDB" id="A0A183IWC8"/>